<feature type="transmembrane region" description="Helical" evidence="7">
    <location>
        <begin position="26"/>
        <end position="46"/>
    </location>
</feature>
<comment type="subcellular location">
    <subcellularLocation>
        <location evidence="1">Cell membrane</location>
        <topology evidence="1">Multi-pass membrane protein</topology>
    </subcellularLocation>
</comment>
<dbReference type="InterPro" id="IPR050250">
    <property type="entry name" value="Macrolide_Exporter_MacB"/>
</dbReference>
<evidence type="ECO:0000256" key="4">
    <source>
        <dbReference type="ARBA" id="ARBA00022989"/>
    </source>
</evidence>
<proteinExistence type="inferred from homology"/>
<dbReference type="Pfam" id="PF02687">
    <property type="entry name" value="FtsX"/>
    <property type="match status" value="1"/>
</dbReference>
<accession>A0ABX7PFW4</accession>
<protein>
    <recommendedName>
        <fullName evidence="12">ABC transporter permease</fullName>
    </recommendedName>
</protein>
<feature type="transmembrane region" description="Helical" evidence="7">
    <location>
        <begin position="264"/>
        <end position="291"/>
    </location>
</feature>
<sequence>MSAPYPLALLARDAYASLTAKPMRTVALMFGILIGVATVVSAVTLADTQQVKVDRAFDQQRASTVVIAGRNVPESGFPEEGREQVLSLSVTAGAGELSIWRDNVAVARAGASDTTTVVPVVVADAPGLDLIRARSTAGAAFGQAPAGVWLGQDAAARLGVGLDLDGGNRVEVDGREYDVRGILEAPPTYAYVNSSVIMTRPAADAALGAGENVRLLIGVRPGSAAPVAAFALSALDPGNVMLLHNATPPDSARLPQQVGDQLRMLGIGLGVFVGVVGLIGVANTLAMTVAYRIRELGLRSALGWSRRRLAGLILVESLLAGALASVIGAAVGLLGLSLWCAGQGLELIVDPRWVLAAITGGVGAAGLGGILPAIQAGSISPMEALRS</sequence>
<dbReference type="InterPro" id="IPR025857">
    <property type="entry name" value="MacB_PCD"/>
</dbReference>
<evidence type="ECO:0000313" key="11">
    <source>
        <dbReference type="Proteomes" id="UP000662818"/>
    </source>
</evidence>
<gene>
    <name evidence="10" type="ORF">CFH99_03535</name>
</gene>
<feature type="transmembrane region" description="Helical" evidence="7">
    <location>
        <begin position="312"/>
        <end position="333"/>
    </location>
</feature>
<keyword evidence="11" id="KW-1185">Reference proteome</keyword>
<keyword evidence="5 7" id="KW-0472">Membrane</keyword>
<evidence type="ECO:0000259" key="9">
    <source>
        <dbReference type="Pfam" id="PF12704"/>
    </source>
</evidence>
<comment type="similarity">
    <text evidence="6">Belongs to the ABC-4 integral membrane protein family.</text>
</comment>
<keyword evidence="3 7" id="KW-0812">Transmembrane</keyword>
<evidence type="ECO:0000256" key="2">
    <source>
        <dbReference type="ARBA" id="ARBA00022475"/>
    </source>
</evidence>
<evidence type="ECO:0000256" key="6">
    <source>
        <dbReference type="ARBA" id="ARBA00038076"/>
    </source>
</evidence>
<dbReference type="EMBL" id="CP022295">
    <property type="protein sequence ID" value="QSR24691.1"/>
    <property type="molecule type" value="Genomic_DNA"/>
</dbReference>
<name>A0ABX7PFW4_9ACTN</name>
<dbReference type="PANTHER" id="PTHR30572">
    <property type="entry name" value="MEMBRANE COMPONENT OF TRANSPORTER-RELATED"/>
    <property type="match status" value="1"/>
</dbReference>
<keyword evidence="4 7" id="KW-1133">Transmembrane helix</keyword>
<evidence type="ECO:0000256" key="7">
    <source>
        <dbReference type="SAM" id="Phobius"/>
    </source>
</evidence>
<dbReference type="Pfam" id="PF12704">
    <property type="entry name" value="MacB_PCD"/>
    <property type="match status" value="1"/>
</dbReference>
<evidence type="ECO:0000256" key="5">
    <source>
        <dbReference type="ARBA" id="ARBA00023136"/>
    </source>
</evidence>
<keyword evidence="2" id="KW-1003">Cell membrane</keyword>
<feature type="domain" description="MacB-like periplasmic core" evidence="9">
    <location>
        <begin position="25"/>
        <end position="233"/>
    </location>
</feature>
<dbReference type="PANTHER" id="PTHR30572:SF4">
    <property type="entry name" value="ABC TRANSPORTER PERMEASE YTRF"/>
    <property type="match status" value="1"/>
</dbReference>
<evidence type="ECO:0008006" key="12">
    <source>
        <dbReference type="Google" id="ProtNLM"/>
    </source>
</evidence>
<evidence type="ECO:0000256" key="3">
    <source>
        <dbReference type="ARBA" id="ARBA00022692"/>
    </source>
</evidence>
<dbReference type="InterPro" id="IPR003838">
    <property type="entry name" value="ABC3_permease_C"/>
</dbReference>
<evidence type="ECO:0000256" key="1">
    <source>
        <dbReference type="ARBA" id="ARBA00004651"/>
    </source>
</evidence>
<organism evidence="10 11">
    <name type="scientific">Nocardioides aromaticivorans</name>
    <dbReference type="NCBI Taxonomy" id="200618"/>
    <lineage>
        <taxon>Bacteria</taxon>
        <taxon>Bacillati</taxon>
        <taxon>Actinomycetota</taxon>
        <taxon>Actinomycetes</taxon>
        <taxon>Propionibacteriales</taxon>
        <taxon>Nocardioidaceae</taxon>
        <taxon>Nocardioides</taxon>
    </lineage>
</organism>
<evidence type="ECO:0000313" key="10">
    <source>
        <dbReference type="EMBL" id="QSR24691.1"/>
    </source>
</evidence>
<feature type="transmembrane region" description="Helical" evidence="7">
    <location>
        <begin position="353"/>
        <end position="374"/>
    </location>
</feature>
<evidence type="ECO:0000259" key="8">
    <source>
        <dbReference type="Pfam" id="PF02687"/>
    </source>
</evidence>
<reference evidence="10 11" key="1">
    <citation type="submission" date="2017-06" db="EMBL/GenBank/DDBJ databases">
        <title>Complete Genome Sequence of the Soil Carbazole-Degrading Bacterium Nocardioides aromaticivorans IC177.</title>
        <authorList>
            <person name="Vejarano F."/>
            <person name="Suzuki-Minakuchi C."/>
            <person name="Ohtsubo Y."/>
            <person name="Tsuda M."/>
            <person name="Okada K."/>
            <person name="Nojiri H."/>
        </authorList>
    </citation>
    <scope>NUCLEOTIDE SEQUENCE [LARGE SCALE GENOMIC DNA]</scope>
    <source>
        <strain evidence="10 11">IC177</strain>
    </source>
</reference>
<dbReference type="Proteomes" id="UP000662818">
    <property type="component" value="Chromosome"/>
</dbReference>
<feature type="domain" description="ABC3 transporter permease C-terminal" evidence="8">
    <location>
        <begin position="269"/>
        <end position="381"/>
    </location>
</feature>